<protein>
    <recommendedName>
        <fullName evidence="4">Ribbon-helix-helix protein, CopG family</fullName>
    </recommendedName>
</protein>
<evidence type="ECO:0000313" key="3">
    <source>
        <dbReference type="Proteomes" id="UP000316092"/>
    </source>
</evidence>
<dbReference type="Proteomes" id="UP000316092">
    <property type="component" value="Unassembled WGS sequence"/>
</dbReference>
<dbReference type="OrthoDB" id="76401at2"/>
<keyword evidence="3" id="KW-1185">Reference proteome</keyword>
<keyword evidence="1" id="KW-0175">Coiled coil</keyword>
<dbReference type="AlphaFoldDB" id="A0A553UH41"/>
<gene>
    <name evidence="2" type="ORF">FNU79_17750</name>
</gene>
<sequence>MKQQVSLTLDVRLVAALDGVAATGQVTRSEMLEQLLGVGIDEHAKRKAAEQKVTLSVRVTPTTAQHLKSVATSQKTSKNAAIEYVIERGLASLIDESQTAALGVLFDRLEDVAQQAQQEHNRQTHRLAHLLSRTTLEGIATREMMTAFLTQVLKIDARPISEAAWTTAVDRLSSPSPQIRETMRQILKAVTHDGQQ</sequence>
<evidence type="ECO:0000256" key="1">
    <source>
        <dbReference type="SAM" id="Coils"/>
    </source>
</evidence>
<comment type="caution">
    <text evidence="2">The sequence shown here is derived from an EMBL/GenBank/DDBJ whole genome shotgun (WGS) entry which is preliminary data.</text>
</comment>
<name>A0A553UH41_9DEIO</name>
<organism evidence="2 3">
    <name type="scientific">Deinococcus detaillensis</name>
    <dbReference type="NCBI Taxonomy" id="2592048"/>
    <lineage>
        <taxon>Bacteria</taxon>
        <taxon>Thermotogati</taxon>
        <taxon>Deinococcota</taxon>
        <taxon>Deinococci</taxon>
        <taxon>Deinococcales</taxon>
        <taxon>Deinococcaceae</taxon>
        <taxon>Deinococcus</taxon>
    </lineage>
</organism>
<feature type="coiled-coil region" evidence="1">
    <location>
        <begin position="106"/>
        <end position="133"/>
    </location>
</feature>
<evidence type="ECO:0000313" key="2">
    <source>
        <dbReference type="EMBL" id="TSA79535.1"/>
    </source>
</evidence>
<reference evidence="2 3" key="1">
    <citation type="submission" date="2019-07" db="EMBL/GenBank/DDBJ databases">
        <title>Deinococcus detaillus sp. nov., isolated from humus soil in Antarctica.</title>
        <authorList>
            <person name="Zhang K."/>
        </authorList>
    </citation>
    <scope>NUCLEOTIDE SEQUENCE [LARGE SCALE GENOMIC DNA]</scope>
    <source>
        <strain evidence="2 3">H1</strain>
    </source>
</reference>
<proteinExistence type="predicted"/>
<accession>A0A553UH41</accession>
<dbReference type="RefSeq" id="WP_143722131.1">
    <property type="nucleotide sequence ID" value="NZ_VKDB01000040.1"/>
</dbReference>
<evidence type="ECO:0008006" key="4">
    <source>
        <dbReference type="Google" id="ProtNLM"/>
    </source>
</evidence>
<dbReference type="EMBL" id="VKDB01000040">
    <property type="protein sequence ID" value="TSA79535.1"/>
    <property type="molecule type" value="Genomic_DNA"/>
</dbReference>